<evidence type="ECO:0000313" key="1">
    <source>
        <dbReference type="EMBL" id="MQT24758.1"/>
    </source>
</evidence>
<dbReference type="Proteomes" id="UP000443000">
    <property type="component" value="Unassembled WGS sequence"/>
</dbReference>
<dbReference type="Proteomes" id="UP000713985">
    <property type="component" value="Unassembled WGS sequence"/>
</dbReference>
<organism evidence="3 4">
    <name type="scientific">Pseudomonas helleri</name>
    <dbReference type="NCBI Taxonomy" id="1608996"/>
    <lineage>
        <taxon>Bacteria</taxon>
        <taxon>Pseudomonadati</taxon>
        <taxon>Pseudomonadota</taxon>
        <taxon>Gammaproteobacteria</taxon>
        <taxon>Pseudomonadales</taxon>
        <taxon>Pseudomonadaceae</taxon>
        <taxon>Pseudomonas</taxon>
    </lineage>
</organism>
<protein>
    <submittedName>
        <fullName evidence="3">Uncharacterized protein</fullName>
    </submittedName>
</protein>
<evidence type="ECO:0000313" key="3">
    <source>
        <dbReference type="EMBL" id="MQU25183.1"/>
    </source>
</evidence>
<evidence type="ECO:0000313" key="4">
    <source>
        <dbReference type="Proteomes" id="UP000437970"/>
    </source>
</evidence>
<comment type="caution">
    <text evidence="3">The sequence shown here is derived from an EMBL/GenBank/DDBJ whole genome shotgun (WGS) entry which is preliminary data.</text>
</comment>
<sequence>MFWSSRWFLEIQITRFDTDEATRSKSNPKNNLNYYLFHPSGYFTKTIWYNYEKQIIHFMNINIEADYFDQLDFNAFRPKARFNRKLKRKSNWRLFDCDDCYDELNIKNTQPSEIKFAFGLSSSESIYREDYYIKLNEGSLNDSNVIVNTRSDFKLFCLSFEPLEESDEFFVWHRGLSFNIFSAYRFWFEINRLSEEGQKSFKAFLNKSDKLSIVSDNDMQGRMLRY</sequence>
<evidence type="ECO:0000313" key="5">
    <source>
        <dbReference type="Proteomes" id="UP000443000"/>
    </source>
</evidence>
<accession>A0A6G1W138</accession>
<dbReference type="EMBL" id="WIVW01000001">
    <property type="protein sequence ID" value="MQU25183.1"/>
    <property type="molecule type" value="Genomic_DNA"/>
</dbReference>
<dbReference type="EMBL" id="WIVT01000003">
    <property type="protein sequence ID" value="MQU15591.1"/>
    <property type="molecule type" value="Genomic_DNA"/>
</dbReference>
<keyword evidence="6" id="KW-1185">Reference proteome</keyword>
<dbReference type="Proteomes" id="UP000437970">
    <property type="component" value="Unassembled WGS sequence"/>
</dbReference>
<name>A0A6G1W138_9PSED</name>
<gene>
    <name evidence="2" type="ORF">GHN41_03895</name>
    <name evidence="1" type="ORF">GHN94_02775</name>
    <name evidence="3" type="ORF">GHO29_01705</name>
</gene>
<evidence type="ECO:0000313" key="6">
    <source>
        <dbReference type="Proteomes" id="UP000713985"/>
    </source>
</evidence>
<dbReference type="AlphaFoldDB" id="A0A6G1W138"/>
<evidence type="ECO:0000313" key="2">
    <source>
        <dbReference type="EMBL" id="MQU15591.1"/>
    </source>
</evidence>
<proteinExistence type="predicted"/>
<reference evidence="4 5" key="1">
    <citation type="submission" date="2019-10" db="EMBL/GenBank/DDBJ databases">
        <title>Evaluation of single-gene subtyping targets for Pseudomonas.</title>
        <authorList>
            <person name="Reichler S.J."/>
            <person name="Orsi R.H."/>
            <person name="Wiedmann M."/>
            <person name="Martin N.H."/>
            <person name="Murphy S.I."/>
        </authorList>
    </citation>
    <scope>NUCLEOTIDE SEQUENCE [LARGE SCALE GENOMIC DNA]</scope>
    <source>
        <strain evidence="1 6">FSL R10-0802</strain>
        <strain evidence="2 5">FSL R10-1594</strain>
        <strain evidence="3 4">FSL R10-1984</strain>
    </source>
</reference>
<dbReference type="RefSeq" id="WP_153377160.1">
    <property type="nucleotide sequence ID" value="NZ_WIVT01000003.1"/>
</dbReference>
<dbReference type="EMBL" id="WIWP01000003">
    <property type="protein sequence ID" value="MQT24758.1"/>
    <property type="molecule type" value="Genomic_DNA"/>
</dbReference>